<dbReference type="GO" id="GO:0006633">
    <property type="term" value="P:fatty acid biosynthetic process"/>
    <property type="evidence" value="ECO:0007669"/>
    <property type="project" value="TreeGrafter"/>
</dbReference>
<dbReference type="GO" id="GO:0004314">
    <property type="term" value="F:[acyl-carrier-protein] S-malonyltransferase activity"/>
    <property type="evidence" value="ECO:0007669"/>
    <property type="project" value="UniProtKB-EC"/>
</dbReference>
<keyword evidence="8" id="KW-1185">Reference proteome</keyword>
<evidence type="ECO:0000256" key="5">
    <source>
        <dbReference type="PIRSR" id="PIRSR000446-1"/>
    </source>
</evidence>
<organism evidence="7 8">
    <name type="scientific">Lentihominibacter hominis</name>
    <dbReference type="NCBI Taxonomy" id="2763645"/>
    <lineage>
        <taxon>Bacteria</taxon>
        <taxon>Bacillati</taxon>
        <taxon>Bacillota</taxon>
        <taxon>Clostridia</taxon>
        <taxon>Peptostreptococcales</taxon>
        <taxon>Anaerovoracaceae</taxon>
        <taxon>Lentihominibacter</taxon>
    </lineage>
</organism>
<dbReference type="Pfam" id="PF00698">
    <property type="entry name" value="Acyl_transf_1"/>
    <property type="match status" value="1"/>
</dbReference>
<comment type="catalytic activity">
    <reaction evidence="3 4">
        <text>holo-[ACP] + malonyl-CoA = malonyl-[ACP] + CoA</text>
        <dbReference type="Rhea" id="RHEA:41792"/>
        <dbReference type="Rhea" id="RHEA-COMP:9623"/>
        <dbReference type="Rhea" id="RHEA-COMP:9685"/>
        <dbReference type="ChEBI" id="CHEBI:57287"/>
        <dbReference type="ChEBI" id="CHEBI:57384"/>
        <dbReference type="ChEBI" id="CHEBI:64479"/>
        <dbReference type="ChEBI" id="CHEBI:78449"/>
        <dbReference type="EC" id="2.3.1.39"/>
    </reaction>
</comment>
<dbReference type="GO" id="GO:0005829">
    <property type="term" value="C:cytosol"/>
    <property type="evidence" value="ECO:0007669"/>
    <property type="project" value="TreeGrafter"/>
</dbReference>
<keyword evidence="2 4" id="KW-0012">Acyltransferase</keyword>
<sequence>MKIGIVFAGQGAQYSGMGKDLYETYPEAKTIFDMAGDQVKAWCFEGDEETLKQTHVTQPTIYTTTMAAYEAFMAEIKKQAMTDDLEVVALAGFSLGEYSALTAAGAIDEISKGIDIVSKRGVLMQQAGLDEEGNAKGGMAAGIGDRKAILEAVEDAREDGILEGVNFNSPVQTVVAGDKAALKRFRRAAKAKGVKAIPLGVSTAFHSPMMIPAAEKLKDVLLEADLKAPKKKVYANVTADDIMKDFDGQDEGQYLTDMLAKQAMSPVYWEEIIKKFQTEGVKAIVEVGPGKTLTGLTKKTCPEIAALNVENVETLQNAVAQLKELI</sequence>
<comment type="similarity">
    <text evidence="4">Belongs to the fabD family.</text>
</comment>
<dbReference type="PIRSF" id="PIRSF000446">
    <property type="entry name" value="Mct"/>
    <property type="match status" value="1"/>
</dbReference>
<reference evidence="7" key="1">
    <citation type="submission" date="2020-08" db="EMBL/GenBank/DDBJ databases">
        <title>Genome public.</title>
        <authorList>
            <person name="Liu C."/>
            <person name="Sun Q."/>
        </authorList>
    </citation>
    <scope>NUCLEOTIDE SEQUENCE</scope>
    <source>
        <strain evidence="7">NSJ-24</strain>
    </source>
</reference>
<protein>
    <recommendedName>
        <fullName evidence="4">Malonyl CoA-acyl carrier protein transacylase</fullName>
        <ecNumber evidence="4">2.3.1.39</ecNumber>
    </recommendedName>
</protein>
<evidence type="ECO:0000256" key="4">
    <source>
        <dbReference type="PIRNR" id="PIRNR000446"/>
    </source>
</evidence>
<dbReference type="AlphaFoldDB" id="A0A926I9N0"/>
<evidence type="ECO:0000313" key="8">
    <source>
        <dbReference type="Proteomes" id="UP000610862"/>
    </source>
</evidence>
<dbReference type="InterPro" id="IPR016036">
    <property type="entry name" value="Malonyl_transacylase_ACP-bd"/>
</dbReference>
<feature type="active site" evidence="5">
    <location>
        <position position="206"/>
    </location>
</feature>
<evidence type="ECO:0000259" key="6">
    <source>
        <dbReference type="SMART" id="SM00827"/>
    </source>
</evidence>
<comment type="caution">
    <text evidence="7">The sequence shown here is derived from an EMBL/GenBank/DDBJ whole genome shotgun (WGS) entry which is preliminary data.</text>
</comment>
<dbReference type="RefSeq" id="WP_187525162.1">
    <property type="nucleotide sequence ID" value="NZ_JACRTA010000002.1"/>
</dbReference>
<accession>A0A926I9N0</accession>
<dbReference type="Proteomes" id="UP000610862">
    <property type="component" value="Unassembled WGS sequence"/>
</dbReference>
<dbReference type="EC" id="2.3.1.39" evidence="4"/>
<dbReference type="EMBL" id="JACRTA010000002">
    <property type="protein sequence ID" value="MBC8568202.1"/>
    <property type="molecule type" value="Genomic_DNA"/>
</dbReference>
<dbReference type="SUPFAM" id="SSF55048">
    <property type="entry name" value="Probable ACP-binding domain of malonyl-CoA ACP transacylase"/>
    <property type="match status" value="1"/>
</dbReference>
<dbReference type="InterPro" id="IPR001227">
    <property type="entry name" value="Ac_transferase_dom_sf"/>
</dbReference>
<dbReference type="SMART" id="SM00827">
    <property type="entry name" value="PKS_AT"/>
    <property type="match status" value="1"/>
</dbReference>
<dbReference type="InterPro" id="IPR024925">
    <property type="entry name" value="Malonyl_CoA-ACP_transAc"/>
</dbReference>
<evidence type="ECO:0000256" key="3">
    <source>
        <dbReference type="ARBA" id="ARBA00048462"/>
    </source>
</evidence>
<dbReference type="PANTHER" id="PTHR42681:SF1">
    <property type="entry name" value="MALONYL-COA-ACYL CARRIER PROTEIN TRANSACYLASE, MITOCHONDRIAL"/>
    <property type="match status" value="1"/>
</dbReference>
<keyword evidence="1 4" id="KW-0808">Transferase</keyword>
<dbReference type="InterPro" id="IPR016035">
    <property type="entry name" value="Acyl_Trfase/lysoPLipase"/>
</dbReference>
<dbReference type="InterPro" id="IPR014043">
    <property type="entry name" value="Acyl_transferase_dom"/>
</dbReference>
<proteinExistence type="inferred from homology"/>
<evidence type="ECO:0000313" key="7">
    <source>
        <dbReference type="EMBL" id="MBC8568202.1"/>
    </source>
</evidence>
<dbReference type="InterPro" id="IPR050858">
    <property type="entry name" value="Mal-CoA-ACP_Trans/PKS_FabD"/>
</dbReference>
<feature type="domain" description="Malonyl-CoA:ACP transacylase (MAT)" evidence="6">
    <location>
        <begin position="6"/>
        <end position="324"/>
    </location>
</feature>
<gene>
    <name evidence="7" type="ORF">H8692_05405</name>
</gene>
<dbReference type="SUPFAM" id="SSF52151">
    <property type="entry name" value="FabD/lysophospholipase-like"/>
    <property type="match status" value="1"/>
</dbReference>
<name>A0A926I9N0_9FIRM</name>
<evidence type="ECO:0000256" key="2">
    <source>
        <dbReference type="ARBA" id="ARBA00023315"/>
    </source>
</evidence>
<feature type="active site" evidence="5">
    <location>
        <position position="94"/>
    </location>
</feature>
<dbReference type="Gene3D" id="3.40.366.10">
    <property type="entry name" value="Malonyl-Coenzyme A Acyl Carrier Protein, domain 2"/>
    <property type="match status" value="1"/>
</dbReference>
<dbReference type="Gene3D" id="3.30.70.250">
    <property type="entry name" value="Malonyl-CoA ACP transacylase, ACP-binding"/>
    <property type="match status" value="1"/>
</dbReference>
<evidence type="ECO:0000256" key="1">
    <source>
        <dbReference type="ARBA" id="ARBA00022679"/>
    </source>
</evidence>
<dbReference type="PANTHER" id="PTHR42681">
    <property type="entry name" value="MALONYL-COA-ACYL CARRIER PROTEIN TRANSACYLASE, MITOCHONDRIAL"/>
    <property type="match status" value="1"/>
</dbReference>